<feature type="compositionally biased region" description="Basic and acidic residues" evidence="1">
    <location>
        <begin position="88"/>
        <end position="102"/>
    </location>
</feature>
<feature type="region of interest" description="Disordered" evidence="1">
    <location>
        <begin position="1"/>
        <end position="28"/>
    </location>
</feature>
<name>A0A915JH96_ROMCU</name>
<proteinExistence type="predicted"/>
<evidence type="ECO:0000256" key="1">
    <source>
        <dbReference type="SAM" id="MobiDB-lite"/>
    </source>
</evidence>
<organism evidence="2 3">
    <name type="scientific">Romanomermis culicivorax</name>
    <name type="common">Nematode worm</name>
    <dbReference type="NCBI Taxonomy" id="13658"/>
    <lineage>
        <taxon>Eukaryota</taxon>
        <taxon>Metazoa</taxon>
        <taxon>Ecdysozoa</taxon>
        <taxon>Nematoda</taxon>
        <taxon>Enoplea</taxon>
        <taxon>Dorylaimia</taxon>
        <taxon>Mermithida</taxon>
        <taxon>Mermithoidea</taxon>
        <taxon>Mermithidae</taxon>
        <taxon>Romanomermis</taxon>
    </lineage>
</organism>
<feature type="region of interest" description="Disordered" evidence="1">
    <location>
        <begin position="74"/>
        <end position="102"/>
    </location>
</feature>
<keyword evidence="2" id="KW-1185">Reference proteome</keyword>
<evidence type="ECO:0000313" key="3">
    <source>
        <dbReference type="WBParaSite" id="nRc.2.0.1.t25491-RA"/>
    </source>
</evidence>
<accession>A0A915JH96</accession>
<dbReference type="WBParaSite" id="nRc.2.0.1.t25491-RA">
    <property type="protein sequence ID" value="nRc.2.0.1.t25491-RA"/>
    <property type="gene ID" value="nRc.2.0.1.g25491"/>
</dbReference>
<dbReference type="AlphaFoldDB" id="A0A915JH96"/>
<dbReference type="Proteomes" id="UP000887565">
    <property type="component" value="Unplaced"/>
</dbReference>
<evidence type="ECO:0000313" key="2">
    <source>
        <dbReference type="Proteomes" id="UP000887565"/>
    </source>
</evidence>
<protein>
    <submittedName>
        <fullName evidence="3">Uncharacterized protein</fullName>
    </submittedName>
</protein>
<reference evidence="3" key="1">
    <citation type="submission" date="2022-11" db="UniProtKB">
        <authorList>
            <consortium name="WormBaseParasite"/>
        </authorList>
    </citation>
    <scope>IDENTIFICATION</scope>
</reference>
<sequence length="102" mass="11271">MESRTVAHEIPSGSATVDNDPVKSATVGDKNPRVFSFIGLKSDLTRIQMKSQLVTINNAKLTNVVCSDHWVPEKTADGEEPCPQGTGYREKFQAGMERENNY</sequence>